<organism evidence="8 9">
    <name type="scientific">Choanephora cucurbitarum</name>
    <dbReference type="NCBI Taxonomy" id="101091"/>
    <lineage>
        <taxon>Eukaryota</taxon>
        <taxon>Fungi</taxon>
        <taxon>Fungi incertae sedis</taxon>
        <taxon>Mucoromycota</taxon>
        <taxon>Mucoromycotina</taxon>
        <taxon>Mucoromycetes</taxon>
        <taxon>Mucorales</taxon>
        <taxon>Mucorineae</taxon>
        <taxon>Choanephoraceae</taxon>
        <taxon>Choanephoroideae</taxon>
        <taxon>Choanephora</taxon>
    </lineage>
</organism>
<dbReference type="Pfam" id="PF00076">
    <property type="entry name" value="RRM_1"/>
    <property type="match status" value="1"/>
</dbReference>
<dbReference type="FunCoup" id="A0A1C7N5Q8">
    <property type="interactions" value="45"/>
</dbReference>
<keyword evidence="9" id="KW-1185">Reference proteome</keyword>
<dbReference type="Pfam" id="PF05383">
    <property type="entry name" value="La"/>
    <property type="match status" value="1"/>
</dbReference>
<dbReference type="Gene3D" id="3.30.70.330">
    <property type="match status" value="1"/>
</dbReference>
<dbReference type="GO" id="GO:0003729">
    <property type="term" value="F:mRNA binding"/>
    <property type="evidence" value="ECO:0007669"/>
    <property type="project" value="TreeGrafter"/>
</dbReference>
<evidence type="ECO:0000256" key="2">
    <source>
        <dbReference type="ARBA" id="ARBA00022884"/>
    </source>
</evidence>
<comment type="caution">
    <text evidence="8">The sequence shown here is derived from an EMBL/GenBank/DDBJ whole genome shotgun (WGS) entry which is preliminary data.</text>
</comment>
<dbReference type="Gene3D" id="1.10.10.10">
    <property type="entry name" value="Winged helix-like DNA-binding domain superfamily/Winged helix DNA-binding domain"/>
    <property type="match status" value="1"/>
</dbReference>
<feature type="region of interest" description="Disordered" evidence="5">
    <location>
        <begin position="194"/>
        <end position="263"/>
    </location>
</feature>
<dbReference type="STRING" id="101091.A0A1C7N5Q8"/>
<protein>
    <submittedName>
        <fullName evidence="8">La</fullName>
    </submittedName>
</protein>
<comment type="subcellular location">
    <subcellularLocation>
        <location evidence="1">Nucleus</location>
    </subcellularLocation>
</comment>
<keyword evidence="2 4" id="KW-0694">RNA-binding</keyword>
<dbReference type="InterPro" id="IPR012677">
    <property type="entry name" value="Nucleotide-bd_a/b_plait_sf"/>
</dbReference>
<dbReference type="InterPro" id="IPR035979">
    <property type="entry name" value="RBD_domain_sf"/>
</dbReference>
<sequence length="263" mass="30488">MAATNEQKICKQVEFYFSDSNLPYDKFLWTLRANAVEGWIPIETIASFKKMKMITEDFDTVVKALKEHESEIYEIDAEGKNIRRKSEVVQQDHVSRSIYVSGLPLVDVDAQDPVAELFKLQDKVEDLFGEHGKVLCVRFKKHDERPKKFKGSAYIEFESPEVAQKVAELKEVEFDGNKLEIMYKPKYHEMKSEQYKGAPGKKNKYSFNAFKAQQSENPNKRKNNGGFNKSPKKTKTEEKKEEEKPFAEEEKPVDAVAEEKKEE</sequence>
<feature type="domain" description="HTH La-type RNA-binding" evidence="7">
    <location>
        <begin position="1"/>
        <end position="92"/>
    </location>
</feature>
<evidence type="ECO:0000259" key="7">
    <source>
        <dbReference type="PROSITE" id="PS50961"/>
    </source>
</evidence>
<dbReference type="SUPFAM" id="SSF54928">
    <property type="entry name" value="RNA-binding domain, RBD"/>
    <property type="match status" value="1"/>
</dbReference>
<dbReference type="InterPro" id="IPR006630">
    <property type="entry name" value="La_HTH"/>
</dbReference>
<dbReference type="PROSITE" id="PS50102">
    <property type="entry name" value="RRM"/>
    <property type="match status" value="1"/>
</dbReference>
<accession>A0A1C7N5Q8</accession>
<evidence type="ECO:0000256" key="4">
    <source>
        <dbReference type="PROSITE-ProRule" id="PRU00332"/>
    </source>
</evidence>
<dbReference type="InParanoid" id="A0A1C7N5Q8"/>
<evidence type="ECO:0000256" key="3">
    <source>
        <dbReference type="ARBA" id="ARBA00023242"/>
    </source>
</evidence>
<dbReference type="InterPro" id="IPR036388">
    <property type="entry name" value="WH-like_DNA-bd_sf"/>
</dbReference>
<dbReference type="AlphaFoldDB" id="A0A1C7N5Q8"/>
<dbReference type="EMBL" id="LUGH01000812">
    <property type="protein sequence ID" value="OBZ82684.1"/>
    <property type="molecule type" value="Genomic_DNA"/>
</dbReference>
<dbReference type="GO" id="GO:1990904">
    <property type="term" value="C:ribonucleoprotein complex"/>
    <property type="evidence" value="ECO:0007669"/>
    <property type="project" value="InterPro"/>
</dbReference>
<evidence type="ECO:0000313" key="8">
    <source>
        <dbReference type="EMBL" id="OBZ82684.1"/>
    </source>
</evidence>
<dbReference type="PANTHER" id="PTHR22792">
    <property type="entry name" value="LUPUS LA PROTEIN-RELATED"/>
    <property type="match status" value="1"/>
</dbReference>
<gene>
    <name evidence="8" type="primary">sla1_1</name>
    <name evidence="8" type="ORF">A0J61_09266</name>
</gene>
<dbReference type="InterPro" id="IPR045180">
    <property type="entry name" value="La_dom_prot"/>
</dbReference>
<feature type="domain" description="RRM" evidence="6">
    <location>
        <begin position="96"/>
        <end position="186"/>
    </location>
</feature>
<evidence type="ECO:0000313" key="9">
    <source>
        <dbReference type="Proteomes" id="UP000093000"/>
    </source>
</evidence>
<dbReference type="InterPro" id="IPR000504">
    <property type="entry name" value="RRM_dom"/>
</dbReference>
<dbReference type="InterPro" id="IPR036390">
    <property type="entry name" value="WH_DNA-bd_sf"/>
</dbReference>
<proteinExistence type="predicted"/>
<reference evidence="8 9" key="1">
    <citation type="submission" date="2016-03" db="EMBL/GenBank/DDBJ databases">
        <title>Choanephora cucurbitarum.</title>
        <authorList>
            <person name="Min B."/>
            <person name="Park H."/>
            <person name="Park J.-H."/>
            <person name="Shin H.-D."/>
            <person name="Choi I.-G."/>
        </authorList>
    </citation>
    <scope>NUCLEOTIDE SEQUENCE [LARGE SCALE GENOMIC DNA]</scope>
    <source>
        <strain evidence="8 9">KUS-F28377</strain>
    </source>
</reference>
<name>A0A1C7N5Q8_9FUNG</name>
<feature type="compositionally biased region" description="Basic and acidic residues" evidence="5">
    <location>
        <begin position="234"/>
        <end position="263"/>
    </location>
</feature>
<evidence type="ECO:0000256" key="5">
    <source>
        <dbReference type="SAM" id="MobiDB-lite"/>
    </source>
</evidence>
<dbReference type="GO" id="GO:0006396">
    <property type="term" value="P:RNA processing"/>
    <property type="evidence" value="ECO:0007669"/>
    <property type="project" value="InterPro"/>
</dbReference>
<dbReference type="PRINTS" id="PR00302">
    <property type="entry name" value="LUPUSLA"/>
</dbReference>
<dbReference type="InterPro" id="IPR002344">
    <property type="entry name" value="Lupus_La"/>
</dbReference>
<dbReference type="SMART" id="SM00360">
    <property type="entry name" value="RRM"/>
    <property type="match status" value="1"/>
</dbReference>
<evidence type="ECO:0000259" key="6">
    <source>
        <dbReference type="PROSITE" id="PS50102"/>
    </source>
</evidence>
<dbReference type="Proteomes" id="UP000093000">
    <property type="component" value="Unassembled WGS sequence"/>
</dbReference>
<dbReference type="SUPFAM" id="SSF46785">
    <property type="entry name" value="Winged helix' DNA-binding domain"/>
    <property type="match status" value="1"/>
</dbReference>
<dbReference type="GO" id="GO:0005634">
    <property type="term" value="C:nucleus"/>
    <property type="evidence" value="ECO:0007669"/>
    <property type="project" value="UniProtKB-SubCell"/>
</dbReference>
<dbReference type="PROSITE" id="PS50961">
    <property type="entry name" value="HTH_LA"/>
    <property type="match status" value="1"/>
</dbReference>
<dbReference type="PANTHER" id="PTHR22792:SF140">
    <property type="entry name" value="ACHILLES, ISOFORM A"/>
    <property type="match status" value="1"/>
</dbReference>
<dbReference type="OrthoDB" id="439993at2759"/>
<dbReference type="SMART" id="SM00715">
    <property type="entry name" value="LA"/>
    <property type="match status" value="1"/>
</dbReference>
<keyword evidence="3" id="KW-0539">Nucleus</keyword>
<evidence type="ECO:0000256" key="1">
    <source>
        <dbReference type="ARBA" id="ARBA00004123"/>
    </source>
</evidence>
<dbReference type="CDD" id="cd12291">
    <property type="entry name" value="RRM1_La"/>
    <property type="match status" value="1"/>
</dbReference>